<evidence type="ECO:0000313" key="3">
    <source>
        <dbReference type="Proteomes" id="UP000001072"/>
    </source>
</evidence>
<accession>F4RFF6</accession>
<dbReference type="KEGG" id="mlr:MELLADRAFT_84351"/>
<keyword evidence="3" id="KW-1185">Reference proteome</keyword>
<dbReference type="RefSeq" id="XP_007407774.1">
    <property type="nucleotide sequence ID" value="XM_007407712.1"/>
</dbReference>
<dbReference type="GeneID" id="18933451"/>
<evidence type="ECO:0000313" key="2">
    <source>
        <dbReference type="EMBL" id="EGG08800.1"/>
    </source>
</evidence>
<dbReference type="AlphaFoldDB" id="F4RFF6"/>
<dbReference type="VEuPathDB" id="FungiDB:MELLADRAFT_84351"/>
<dbReference type="EMBL" id="GL883099">
    <property type="protein sequence ID" value="EGG08800.1"/>
    <property type="molecule type" value="Genomic_DNA"/>
</dbReference>
<gene>
    <name evidence="2" type="ORF">MELLADRAFT_84351</name>
</gene>
<dbReference type="InParanoid" id="F4RFF6"/>
<protein>
    <submittedName>
        <fullName evidence="2">Uncharacterized protein</fullName>
    </submittedName>
</protein>
<sequence>MSAVVVGRTPFESDDYEECLTKEASQVYYESTSPFETLEGPAKVNDSTWSQEKAYILCSNSNQQTYSTTSSKQQNQTRNYFAYQSTRDQPESNTKTPQKKNSLSSHVLTPQCQNTPPGSMNHDR</sequence>
<feature type="compositionally biased region" description="Low complexity" evidence="1">
    <location>
        <begin position="60"/>
        <end position="79"/>
    </location>
</feature>
<feature type="compositionally biased region" description="Polar residues" evidence="1">
    <location>
        <begin position="82"/>
        <end position="118"/>
    </location>
</feature>
<feature type="region of interest" description="Disordered" evidence="1">
    <location>
        <begin position="60"/>
        <end position="124"/>
    </location>
</feature>
<dbReference type="HOGENOM" id="CLU_2004404_0_0_1"/>
<evidence type="ECO:0000256" key="1">
    <source>
        <dbReference type="SAM" id="MobiDB-lite"/>
    </source>
</evidence>
<name>F4RFF6_MELLP</name>
<dbReference type="Proteomes" id="UP000001072">
    <property type="component" value="Unassembled WGS sequence"/>
</dbReference>
<organism evidence="3">
    <name type="scientific">Melampsora larici-populina (strain 98AG31 / pathotype 3-4-7)</name>
    <name type="common">Poplar leaf rust fungus</name>
    <dbReference type="NCBI Taxonomy" id="747676"/>
    <lineage>
        <taxon>Eukaryota</taxon>
        <taxon>Fungi</taxon>
        <taxon>Dikarya</taxon>
        <taxon>Basidiomycota</taxon>
        <taxon>Pucciniomycotina</taxon>
        <taxon>Pucciniomycetes</taxon>
        <taxon>Pucciniales</taxon>
        <taxon>Melampsoraceae</taxon>
        <taxon>Melampsora</taxon>
    </lineage>
</organism>
<reference evidence="3" key="1">
    <citation type="journal article" date="2011" name="Proc. Natl. Acad. Sci. U.S.A.">
        <title>Obligate biotrophy features unraveled by the genomic analysis of rust fungi.</title>
        <authorList>
            <person name="Duplessis S."/>
            <person name="Cuomo C.A."/>
            <person name="Lin Y.-C."/>
            <person name="Aerts A."/>
            <person name="Tisserant E."/>
            <person name="Veneault-Fourrey C."/>
            <person name="Joly D.L."/>
            <person name="Hacquard S."/>
            <person name="Amselem J."/>
            <person name="Cantarel B.L."/>
            <person name="Chiu R."/>
            <person name="Coutinho P.M."/>
            <person name="Feau N."/>
            <person name="Field M."/>
            <person name="Frey P."/>
            <person name="Gelhaye E."/>
            <person name="Goldberg J."/>
            <person name="Grabherr M.G."/>
            <person name="Kodira C.D."/>
            <person name="Kohler A."/>
            <person name="Kuees U."/>
            <person name="Lindquist E.A."/>
            <person name="Lucas S.M."/>
            <person name="Mago R."/>
            <person name="Mauceli E."/>
            <person name="Morin E."/>
            <person name="Murat C."/>
            <person name="Pangilinan J.L."/>
            <person name="Park R."/>
            <person name="Pearson M."/>
            <person name="Quesneville H."/>
            <person name="Rouhier N."/>
            <person name="Sakthikumar S."/>
            <person name="Salamov A.A."/>
            <person name="Schmutz J."/>
            <person name="Selles B."/>
            <person name="Shapiro H."/>
            <person name="Tanguay P."/>
            <person name="Tuskan G.A."/>
            <person name="Henrissat B."/>
            <person name="Van de Peer Y."/>
            <person name="Rouze P."/>
            <person name="Ellis J.G."/>
            <person name="Dodds P.N."/>
            <person name="Schein J.E."/>
            <person name="Zhong S."/>
            <person name="Hamelin R.C."/>
            <person name="Grigoriev I.V."/>
            <person name="Szabo L.J."/>
            <person name="Martin F."/>
        </authorList>
    </citation>
    <scope>NUCLEOTIDE SEQUENCE [LARGE SCALE GENOMIC DNA]</scope>
    <source>
        <strain evidence="3">98AG31 / pathotype 3-4-7</strain>
    </source>
</reference>
<proteinExistence type="predicted"/>